<dbReference type="InterPro" id="IPR036187">
    <property type="entry name" value="DNA_mismatch_repair_MutS_sf"/>
</dbReference>
<dbReference type="Gene3D" id="3.30.420.110">
    <property type="entry name" value="MutS, connector domain"/>
    <property type="match status" value="1"/>
</dbReference>
<comment type="caution">
    <text evidence="10">The sequence shown here is derived from an EMBL/GenBank/DDBJ whole genome shotgun (WGS) entry which is preliminary data.</text>
</comment>
<dbReference type="SUPFAM" id="SSF53150">
    <property type="entry name" value="DNA repair protein MutS, domain II"/>
    <property type="match status" value="1"/>
</dbReference>
<feature type="coiled-coil region" evidence="7">
    <location>
        <begin position="237"/>
        <end position="264"/>
    </location>
</feature>
<evidence type="ECO:0000259" key="9">
    <source>
        <dbReference type="PROSITE" id="PS00486"/>
    </source>
</evidence>
<dbReference type="AlphaFoldDB" id="A0A9W7Y3Z8"/>
<feature type="region of interest" description="Disordered" evidence="8">
    <location>
        <begin position="398"/>
        <end position="423"/>
    </location>
</feature>
<evidence type="ECO:0000256" key="1">
    <source>
        <dbReference type="ARBA" id="ARBA00006271"/>
    </source>
</evidence>
<keyword evidence="2" id="KW-0547">Nucleotide-binding</keyword>
<dbReference type="Proteomes" id="UP001149813">
    <property type="component" value="Unassembled WGS sequence"/>
</dbReference>
<dbReference type="SUPFAM" id="SSF55271">
    <property type="entry name" value="DNA repair protein MutS, domain I"/>
    <property type="match status" value="1"/>
</dbReference>
<sequence length="1074" mass="119050">MSTVWRLVTPTQRGLGLFRQRAAKTLPGLHIWAVHLACTQQPHILHTTETTRLPGSTISRCITMDHADRSIPKDDSITAEDPVPNEVTSSSVLATVREFRQKYPSCVLLVRVGDFYELYYEQADDIGGHVLGLQVVDKKFRKGSVRFTGFPARSLLRYVEILVARHGLSVAICEQFQEPLKQTFTRKVTRVITPGTLIDDQCLATTRVHNYILSIARLDERAEENRARDERWAREKKETEEKYREQVERTIAAARRDWEDANRLALSPVKRRPGRPRKDESLAAVSNTLEMPAFDPSTVQLPDPPDIPPRPEHLVENSRDEGDAAGGMALGLAWLDLATGDFMTSIGSADTLAGDLARIRPSEILIDEGCALVRSLLDAIQPSTTAISASSRPSITPVASRSFRVSDQTSAKPMPATEMPLDRTQNPNVTWSLSVPNQQLVASPEHLLLEASELSQSEQTAACALLNYIVDTQLGLLPPLQPPVRYQPEGHVRMSASTIQALELLRPLNADRIDAGTSLLKEIDMTKTSAGGRLLAERLAAPSTDIGIIERRLDLVEFFCRSARVRGQINECLDRIGDIERAVNKLSLNCGGPHDLLDISRTLCEVGKIKAVLKEYLVSNVSRQRQTAKHQASSVGSSDRYVEIIKAVARKEMALQALDDLVADIGMKIREDAERDVRAFGFLKPNCSKSVTALHTQLATKEKQRTDLQDVWRIQYKCTSLKLDTISNLGHFIEVSKRESVRLTETEGFRMIQTLKNKVRFENNEWTHLLSEIEMLRNRIQAEEMRVFEELRDSVLAASAAIKTNSKVLADLDVSISMAMLAQSRQYRRPRFVSPDEAREGGLLHTITSGRHPVVESQLLNANRQYIGNDCVFGREEGRVLLLTGPNMGGKSTYLRQIAITSIMGQMGGYVPAESAQLHIIDAVYSRIGAHDNLALDQSTFMVEMSETADILRHATENSLVILDEIGRGTATSDGISIAYATLKYLHDVVGCKAVFATHYHELVPHVVPALGAIVPLQTAVYEDGNGGFAFLHKVKPGICTKSHALYVAQIAGIPKQVLASAREFAEQSLGQHL</sequence>
<dbReference type="GO" id="GO:0043504">
    <property type="term" value="P:mitochondrial DNA repair"/>
    <property type="evidence" value="ECO:0007669"/>
    <property type="project" value="TreeGrafter"/>
</dbReference>
<accession>A0A9W7Y3Z8</accession>
<keyword evidence="5" id="KW-0238">DNA-binding</keyword>
<dbReference type="InterPro" id="IPR007695">
    <property type="entry name" value="DNA_mismatch_repair_MutS-lik_N"/>
</dbReference>
<proteinExistence type="inferred from homology"/>
<keyword evidence="3" id="KW-0227">DNA damage</keyword>
<keyword evidence="7" id="KW-0175">Coiled coil</keyword>
<feature type="compositionally biased region" description="Polar residues" evidence="8">
    <location>
        <begin position="398"/>
        <end position="411"/>
    </location>
</feature>
<dbReference type="PANTHER" id="PTHR11361">
    <property type="entry name" value="DNA MISMATCH REPAIR PROTEIN MUTS FAMILY MEMBER"/>
    <property type="match status" value="1"/>
</dbReference>
<dbReference type="OrthoDB" id="10252754at2759"/>
<gene>
    <name evidence="10" type="primary">msh1</name>
    <name evidence="10" type="ORF">LPJ53_001595</name>
</gene>
<dbReference type="EMBL" id="JANBOJ010000041">
    <property type="protein sequence ID" value="KAJ1724132.1"/>
    <property type="molecule type" value="Genomic_DNA"/>
</dbReference>
<dbReference type="Pfam" id="PF01624">
    <property type="entry name" value="MutS_I"/>
    <property type="match status" value="1"/>
</dbReference>
<dbReference type="Pfam" id="PF00488">
    <property type="entry name" value="MutS_V"/>
    <property type="match status" value="1"/>
</dbReference>
<dbReference type="GO" id="GO:0030983">
    <property type="term" value="F:mismatched DNA binding"/>
    <property type="evidence" value="ECO:0007669"/>
    <property type="project" value="InterPro"/>
</dbReference>
<dbReference type="Gene3D" id="3.40.1170.10">
    <property type="entry name" value="DNA repair protein MutS, domain I"/>
    <property type="match status" value="1"/>
</dbReference>
<comment type="similarity">
    <text evidence="1">Belongs to the DNA mismatch repair MutS family.</text>
</comment>
<organism evidence="10 11">
    <name type="scientific">Coemansia erecta</name>
    <dbReference type="NCBI Taxonomy" id="147472"/>
    <lineage>
        <taxon>Eukaryota</taxon>
        <taxon>Fungi</taxon>
        <taxon>Fungi incertae sedis</taxon>
        <taxon>Zoopagomycota</taxon>
        <taxon>Kickxellomycotina</taxon>
        <taxon>Kickxellomycetes</taxon>
        <taxon>Kickxellales</taxon>
        <taxon>Kickxellaceae</taxon>
        <taxon>Coemansia</taxon>
    </lineage>
</organism>
<dbReference type="PROSITE" id="PS00486">
    <property type="entry name" value="DNA_MISMATCH_REPAIR_2"/>
    <property type="match status" value="1"/>
</dbReference>
<evidence type="ECO:0000256" key="4">
    <source>
        <dbReference type="ARBA" id="ARBA00022840"/>
    </source>
</evidence>
<dbReference type="Gene3D" id="1.10.1420.10">
    <property type="match status" value="2"/>
</dbReference>
<reference evidence="10" key="1">
    <citation type="submission" date="2022-07" db="EMBL/GenBank/DDBJ databases">
        <title>Phylogenomic reconstructions and comparative analyses of Kickxellomycotina fungi.</title>
        <authorList>
            <person name="Reynolds N.K."/>
            <person name="Stajich J.E."/>
            <person name="Barry K."/>
            <person name="Grigoriev I.V."/>
            <person name="Crous P."/>
            <person name="Smith M.E."/>
        </authorList>
    </citation>
    <scope>NUCLEOTIDE SEQUENCE</scope>
    <source>
        <strain evidence="10">NBRC 32514</strain>
    </source>
</reference>
<dbReference type="SMART" id="SM00533">
    <property type="entry name" value="MUTSd"/>
    <property type="match status" value="1"/>
</dbReference>
<evidence type="ECO:0000256" key="3">
    <source>
        <dbReference type="ARBA" id="ARBA00022763"/>
    </source>
</evidence>
<evidence type="ECO:0000256" key="6">
    <source>
        <dbReference type="ARBA" id="ARBA00023204"/>
    </source>
</evidence>
<dbReference type="PIRSF" id="PIRSF037677">
    <property type="entry name" value="DNA_mis_repair_Msh6"/>
    <property type="match status" value="1"/>
</dbReference>
<evidence type="ECO:0000256" key="5">
    <source>
        <dbReference type="ARBA" id="ARBA00023125"/>
    </source>
</evidence>
<keyword evidence="4" id="KW-0067">ATP-binding</keyword>
<keyword evidence="6" id="KW-0234">DNA repair</keyword>
<evidence type="ECO:0000313" key="11">
    <source>
        <dbReference type="Proteomes" id="UP001149813"/>
    </source>
</evidence>
<dbReference type="InterPro" id="IPR017261">
    <property type="entry name" value="DNA_mismatch_repair_MutS/MSH"/>
</dbReference>
<dbReference type="SUPFAM" id="SSF52540">
    <property type="entry name" value="P-loop containing nucleoside triphosphate hydrolases"/>
    <property type="match status" value="1"/>
</dbReference>
<dbReference type="Pfam" id="PF05192">
    <property type="entry name" value="MutS_III"/>
    <property type="match status" value="1"/>
</dbReference>
<dbReference type="InterPro" id="IPR007696">
    <property type="entry name" value="DNA_mismatch_repair_MutS_core"/>
</dbReference>
<evidence type="ECO:0000256" key="8">
    <source>
        <dbReference type="SAM" id="MobiDB-lite"/>
    </source>
</evidence>
<feature type="region of interest" description="Disordered" evidence="8">
    <location>
        <begin position="289"/>
        <end position="312"/>
    </location>
</feature>
<evidence type="ECO:0000313" key="10">
    <source>
        <dbReference type="EMBL" id="KAJ1724132.1"/>
    </source>
</evidence>
<dbReference type="InterPro" id="IPR027417">
    <property type="entry name" value="P-loop_NTPase"/>
</dbReference>
<dbReference type="Pfam" id="PF05190">
    <property type="entry name" value="MutS_IV"/>
    <property type="match status" value="1"/>
</dbReference>
<keyword evidence="11" id="KW-1185">Reference proteome</keyword>
<dbReference type="GO" id="GO:0140664">
    <property type="term" value="F:ATP-dependent DNA damage sensor activity"/>
    <property type="evidence" value="ECO:0007669"/>
    <property type="project" value="InterPro"/>
</dbReference>
<dbReference type="InterPro" id="IPR000432">
    <property type="entry name" value="DNA_mismatch_repair_MutS_C"/>
</dbReference>
<protein>
    <submittedName>
        <fullName evidence="10">MutS protein 1</fullName>
    </submittedName>
</protein>
<dbReference type="InterPro" id="IPR036678">
    <property type="entry name" value="MutS_con_dom_sf"/>
</dbReference>
<dbReference type="GO" id="GO:0006298">
    <property type="term" value="P:mismatch repair"/>
    <property type="evidence" value="ECO:0007669"/>
    <property type="project" value="InterPro"/>
</dbReference>
<dbReference type="PANTHER" id="PTHR11361:SF34">
    <property type="entry name" value="DNA MISMATCH REPAIR PROTEIN MSH1, MITOCHONDRIAL"/>
    <property type="match status" value="1"/>
</dbReference>
<evidence type="ECO:0000256" key="2">
    <source>
        <dbReference type="ARBA" id="ARBA00022741"/>
    </source>
</evidence>
<dbReference type="InterPro" id="IPR007861">
    <property type="entry name" value="DNA_mismatch_repair_MutS_clamp"/>
</dbReference>
<dbReference type="InterPro" id="IPR045076">
    <property type="entry name" value="MutS"/>
</dbReference>
<evidence type="ECO:0000256" key="7">
    <source>
        <dbReference type="SAM" id="Coils"/>
    </source>
</evidence>
<dbReference type="GO" id="GO:0005634">
    <property type="term" value="C:nucleus"/>
    <property type="evidence" value="ECO:0007669"/>
    <property type="project" value="TreeGrafter"/>
</dbReference>
<dbReference type="Gene3D" id="3.40.50.300">
    <property type="entry name" value="P-loop containing nucleotide triphosphate hydrolases"/>
    <property type="match status" value="1"/>
</dbReference>
<dbReference type="SUPFAM" id="SSF48334">
    <property type="entry name" value="DNA repair protein MutS, domain III"/>
    <property type="match status" value="1"/>
</dbReference>
<dbReference type="GO" id="GO:0005739">
    <property type="term" value="C:mitochondrion"/>
    <property type="evidence" value="ECO:0007669"/>
    <property type="project" value="TreeGrafter"/>
</dbReference>
<dbReference type="InterPro" id="IPR016151">
    <property type="entry name" value="DNA_mismatch_repair_MutS_N"/>
</dbReference>
<feature type="domain" description="DNA mismatch repair proteins mutS family" evidence="9">
    <location>
        <begin position="959"/>
        <end position="975"/>
    </location>
</feature>
<dbReference type="GO" id="GO:0005524">
    <property type="term" value="F:ATP binding"/>
    <property type="evidence" value="ECO:0007669"/>
    <property type="project" value="UniProtKB-KW"/>
</dbReference>
<name>A0A9W7Y3Z8_9FUNG</name>
<dbReference type="NCBIfam" id="NF003810">
    <property type="entry name" value="PRK05399.1"/>
    <property type="match status" value="1"/>
</dbReference>
<dbReference type="SMART" id="SM00534">
    <property type="entry name" value="MUTSac"/>
    <property type="match status" value="1"/>
</dbReference>